<dbReference type="InterPro" id="IPR019734">
    <property type="entry name" value="TPR_rpt"/>
</dbReference>
<dbReference type="SUPFAM" id="SSF48452">
    <property type="entry name" value="TPR-like"/>
    <property type="match status" value="1"/>
</dbReference>
<proteinExistence type="predicted"/>
<dbReference type="SMART" id="SM00028">
    <property type="entry name" value="TPR"/>
    <property type="match status" value="2"/>
</dbReference>
<evidence type="ECO:0000313" key="3">
    <source>
        <dbReference type="Proteomes" id="UP000663802"/>
    </source>
</evidence>
<dbReference type="InterPro" id="IPR001387">
    <property type="entry name" value="Cro/C1-type_HTH"/>
</dbReference>
<protein>
    <recommendedName>
        <fullName evidence="1">HTH cro/C1-type domain-containing protein</fullName>
    </recommendedName>
</protein>
<name>A0ABQ1EGT4_9CLOT</name>
<comment type="caution">
    <text evidence="2">The sequence shown here is derived from an EMBL/GenBank/DDBJ whole genome shotgun (WGS) entry which is preliminary data.</text>
</comment>
<dbReference type="Gene3D" id="1.25.40.10">
    <property type="entry name" value="Tetratricopeptide repeat domain"/>
    <property type="match status" value="2"/>
</dbReference>
<dbReference type="PROSITE" id="PS50943">
    <property type="entry name" value="HTH_CROC1"/>
    <property type="match status" value="1"/>
</dbReference>
<dbReference type="Proteomes" id="UP000663802">
    <property type="component" value="Unassembled WGS sequence"/>
</dbReference>
<dbReference type="InterPro" id="IPR011990">
    <property type="entry name" value="TPR-like_helical_dom_sf"/>
</dbReference>
<evidence type="ECO:0000313" key="2">
    <source>
        <dbReference type="EMBL" id="GFZ34037.1"/>
    </source>
</evidence>
<organism evidence="2 3">
    <name type="scientific">Clostridium zeae</name>
    <dbReference type="NCBI Taxonomy" id="2759022"/>
    <lineage>
        <taxon>Bacteria</taxon>
        <taxon>Bacillati</taxon>
        <taxon>Bacillota</taxon>
        <taxon>Clostridia</taxon>
        <taxon>Eubacteriales</taxon>
        <taxon>Clostridiaceae</taxon>
        <taxon>Clostridium</taxon>
    </lineage>
</organism>
<evidence type="ECO:0000259" key="1">
    <source>
        <dbReference type="PROSITE" id="PS50943"/>
    </source>
</evidence>
<gene>
    <name evidence="2" type="ORF">CSC2_45630</name>
</gene>
<feature type="domain" description="HTH cro/C1-type" evidence="1">
    <location>
        <begin position="3"/>
        <end position="23"/>
    </location>
</feature>
<dbReference type="EMBL" id="BMBA01000009">
    <property type="protein sequence ID" value="GFZ34037.1"/>
    <property type="molecule type" value="Genomic_DNA"/>
</dbReference>
<keyword evidence="3" id="KW-1185">Reference proteome</keyword>
<sequence length="458" mass="54127">MQEPSLSQLIHIAKTLEISLDELVNNKTFVNYSNKNDSIDFVQNLYNNDNYYDITKYYDLNKAEFDKIENIDKLFYLGNSYYKIKLYKEAEKFLKRYKSYYIKNEHNLQNNNIVNFCTALNSLFVIYKNWDSKKIALANLKLAELYLTKFHIEQSRIGQSILCNITVLYLFEKQYQKVIDYSSTIESLSPEICYPQIAVNAYKSMAIAYYNLGNYEKSIKITKKVIALYSFIGDDYNKSIAYFNYVNALIYDLKLEQALDIIEDCKNKYNGNKDLFNRFSLQEMSLYFNMNKFHKALDLSTKLNRKYLKKTSLCDINFILGHINYLSQNKEVAITALKSCEKHFIEEMYSYDLHVIYTDLYSMTNEAIYKERLNNINFKRMQKNIIIDLSNIPGQFSQQSGPPVKRVACFSPIRAYYWPCYSHAERFANRMPSQAAPKGALFFAFLFWLTRKRVDIFF</sequence>
<reference evidence="2 3" key="1">
    <citation type="journal article" date="2021" name="Int. J. Syst. Evol. Microbiol.">
        <title>Clostridium zeae sp. nov., isolated from corn silage.</title>
        <authorList>
            <person name="Kobayashi H."/>
            <person name="Tanizawa Y."/>
            <person name="Yagura M."/>
            <person name="Sakamoto M."/>
            <person name="Ohkuma M."/>
            <person name="Tohno M."/>
        </authorList>
    </citation>
    <scope>NUCLEOTIDE SEQUENCE [LARGE SCALE GENOMIC DNA]</scope>
    <source>
        <strain evidence="2 3">CSC2</strain>
    </source>
</reference>
<accession>A0ABQ1EGT4</accession>